<protein>
    <submittedName>
        <fullName evidence="1">Uncharacterized protein</fullName>
    </submittedName>
</protein>
<gene>
    <name evidence="1" type="ORF">PDE_09989</name>
</gene>
<dbReference type="Proteomes" id="UP000019376">
    <property type="component" value="Unassembled WGS sequence"/>
</dbReference>
<accession>S7ZX38</accession>
<name>S7ZX38_PENO1</name>
<reference evidence="1 2" key="1">
    <citation type="journal article" date="2013" name="PLoS ONE">
        <title>Genomic and secretomic analyses reveal unique features of the lignocellulolytic enzyme system of Penicillium decumbens.</title>
        <authorList>
            <person name="Liu G."/>
            <person name="Zhang L."/>
            <person name="Wei X."/>
            <person name="Zou G."/>
            <person name="Qin Y."/>
            <person name="Ma L."/>
            <person name="Li J."/>
            <person name="Zheng H."/>
            <person name="Wang S."/>
            <person name="Wang C."/>
            <person name="Xun L."/>
            <person name="Zhao G.-P."/>
            <person name="Zhou Z."/>
            <person name="Qu Y."/>
        </authorList>
    </citation>
    <scope>NUCLEOTIDE SEQUENCE [LARGE SCALE GENOMIC DNA]</scope>
    <source>
        <strain evidence="2">114-2 / CGMCC 5302</strain>
    </source>
</reference>
<evidence type="ECO:0000313" key="2">
    <source>
        <dbReference type="Proteomes" id="UP000019376"/>
    </source>
</evidence>
<dbReference type="AlphaFoldDB" id="S7ZX38"/>
<proteinExistence type="predicted"/>
<keyword evidence="2" id="KW-1185">Reference proteome</keyword>
<sequence length="113" mass="12197">MASSGPGKPVDTHMQTNNPIECVINWRHDVRVYLVSELHTSTKIGIFGQTKAMRKLSPLSSLTRWATLVLACSQVGEALCGVILEFAERSSPLVASLPASFETGPYARSLPLG</sequence>
<evidence type="ECO:0000313" key="1">
    <source>
        <dbReference type="EMBL" id="EPS35024.1"/>
    </source>
</evidence>
<dbReference type="HOGENOM" id="CLU_2134381_0_0_1"/>
<dbReference type="EMBL" id="KB644415">
    <property type="protein sequence ID" value="EPS35024.1"/>
    <property type="molecule type" value="Genomic_DNA"/>
</dbReference>
<organism evidence="1 2">
    <name type="scientific">Penicillium oxalicum (strain 114-2 / CGMCC 5302)</name>
    <name type="common">Penicillium decumbens</name>
    <dbReference type="NCBI Taxonomy" id="933388"/>
    <lineage>
        <taxon>Eukaryota</taxon>
        <taxon>Fungi</taxon>
        <taxon>Dikarya</taxon>
        <taxon>Ascomycota</taxon>
        <taxon>Pezizomycotina</taxon>
        <taxon>Eurotiomycetes</taxon>
        <taxon>Eurotiomycetidae</taxon>
        <taxon>Eurotiales</taxon>
        <taxon>Aspergillaceae</taxon>
        <taxon>Penicillium</taxon>
    </lineage>
</organism>